<dbReference type="OrthoDB" id="8594334at2"/>
<name>A0A1J0KTY6_9GAMM</name>
<evidence type="ECO:0000256" key="1">
    <source>
        <dbReference type="SAM" id="SignalP"/>
    </source>
</evidence>
<organism evidence="2 3">
    <name type="scientific">Francisella frigiditurris</name>
    <dbReference type="NCBI Taxonomy" id="1542390"/>
    <lineage>
        <taxon>Bacteria</taxon>
        <taxon>Pseudomonadati</taxon>
        <taxon>Pseudomonadota</taxon>
        <taxon>Gammaproteobacteria</taxon>
        <taxon>Thiotrichales</taxon>
        <taxon>Francisellaceae</taxon>
        <taxon>Francisella</taxon>
    </lineage>
</organism>
<accession>A0A1J0KTY6</accession>
<sequence length="96" mass="10729">MKRKALMLTTVLLPALGVSATMVGTDPSTYTPKYLSVPKFKECLSQTTLESATYWCLPKDKPTACPNDSWEELQRMNLLPCQEGSSQNQNDQTQDN</sequence>
<keyword evidence="1" id="KW-0732">Signal</keyword>
<evidence type="ECO:0000313" key="3">
    <source>
        <dbReference type="Proteomes" id="UP000182521"/>
    </source>
</evidence>
<dbReference type="Proteomes" id="UP000182521">
    <property type="component" value="Chromosome"/>
</dbReference>
<feature type="signal peptide" evidence="1">
    <location>
        <begin position="1"/>
        <end position="20"/>
    </location>
</feature>
<protein>
    <recommendedName>
        <fullName evidence="4">Secreted protein</fullName>
    </recommendedName>
</protein>
<evidence type="ECO:0008006" key="4">
    <source>
        <dbReference type="Google" id="ProtNLM"/>
    </source>
</evidence>
<reference evidence="3" key="1">
    <citation type="submission" date="2014-10" db="EMBL/GenBank/DDBJ databases">
        <authorList>
            <person name="Kuske C.R."/>
            <person name="Challacombe J.F."/>
            <person name="Daligault H.E."/>
            <person name="Davenport K.W."/>
            <person name="Johnson S.L."/>
            <person name="Siddaramappa S."/>
            <person name="Petersen J.M."/>
        </authorList>
    </citation>
    <scope>NUCLEOTIDE SEQUENCE [LARGE SCALE GENOMIC DNA]</scope>
    <source>
        <strain evidence="3">CA97-1460</strain>
    </source>
</reference>
<dbReference type="STRING" id="1542390.KX01_1055"/>
<feature type="chain" id="PRO_5009613987" description="Secreted protein" evidence="1">
    <location>
        <begin position="21"/>
        <end position="96"/>
    </location>
</feature>
<proteinExistence type="predicted"/>
<evidence type="ECO:0000313" key="2">
    <source>
        <dbReference type="EMBL" id="APC97143.1"/>
    </source>
</evidence>
<dbReference type="EMBL" id="CP009654">
    <property type="protein sequence ID" value="APC97143.1"/>
    <property type="molecule type" value="Genomic_DNA"/>
</dbReference>
<keyword evidence="3" id="KW-1185">Reference proteome</keyword>
<gene>
    <name evidence="2" type="ORF">KX01_1055</name>
</gene>
<dbReference type="AlphaFoldDB" id="A0A1J0KTY6"/>
<dbReference type="KEGG" id="frc:KX01_1055"/>
<dbReference type="RefSeq" id="WP_071663981.1">
    <property type="nucleotide sequence ID" value="NZ_CP009654.1"/>
</dbReference>